<dbReference type="InterPro" id="IPR016030">
    <property type="entry name" value="CblAdoTrfase-like"/>
</dbReference>
<protein>
    <recommendedName>
        <fullName evidence="5 15">Corrinoid adenosyltransferase</fullName>
        <ecNumber evidence="4 15">2.5.1.17</ecNumber>
    </recommendedName>
    <alternativeName>
        <fullName evidence="10 15">Cob(II)alamin adenosyltransferase</fullName>
    </alternativeName>
    <alternativeName>
        <fullName evidence="12 15">Cob(II)yrinic acid a,c-diamide adenosyltransferase</fullName>
    </alternativeName>
    <alternativeName>
        <fullName evidence="11 15">Cobinamide/cobalamin adenosyltransferase</fullName>
    </alternativeName>
</protein>
<dbReference type="PANTHER" id="PTHR12213:SF0">
    <property type="entry name" value="CORRINOID ADENOSYLTRANSFERASE MMAB"/>
    <property type="match status" value="1"/>
</dbReference>
<dbReference type="FunFam" id="1.20.1200.10:FF:000003">
    <property type="entry name" value="ATP:cob(I)alamin adenosyltransferase"/>
    <property type="match status" value="1"/>
</dbReference>
<comment type="catalytic activity">
    <reaction evidence="14 15">
        <text>2 cob(II)alamin + reduced [electron-transfer flavoprotein] + 2 ATP = 2 adenosylcob(III)alamin + 2 triphosphate + oxidized [electron-transfer flavoprotein] + 3 H(+)</text>
        <dbReference type="Rhea" id="RHEA:28671"/>
        <dbReference type="Rhea" id="RHEA-COMP:10685"/>
        <dbReference type="Rhea" id="RHEA-COMP:10686"/>
        <dbReference type="ChEBI" id="CHEBI:15378"/>
        <dbReference type="ChEBI" id="CHEBI:16304"/>
        <dbReference type="ChEBI" id="CHEBI:18036"/>
        <dbReference type="ChEBI" id="CHEBI:18408"/>
        <dbReference type="ChEBI" id="CHEBI:30616"/>
        <dbReference type="ChEBI" id="CHEBI:57692"/>
        <dbReference type="ChEBI" id="CHEBI:58307"/>
        <dbReference type="EC" id="2.5.1.17"/>
    </reaction>
</comment>
<evidence type="ECO:0000256" key="4">
    <source>
        <dbReference type="ARBA" id="ARBA00012454"/>
    </source>
</evidence>
<keyword evidence="8 15" id="KW-0547">Nucleotide-binding</keyword>
<dbReference type="RefSeq" id="WP_109792697.1">
    <property type="nucleotide sequence ID" value="NZ_PHIG01000025.1"/>
</dbReference>
<accession>A0A2M9G4E6</accession>
<evidence type="ECO:0000256" key="14">
    <source>
        <dbReference type="ARBA" id="ARBA00048692"/>
    </source>
</evidence>
<evidence type="ECO:0000256" key="13">
    <source>
        <dbReference type="ARBA" id="ARBA00048555"/>
    </source>
</evidence>
<evidence type="ECO:0000259" key="16">
    <source>
        <dbReference type="Pfam" id="PF01923"/>
    </source>
</evidence>
<comment type="similarity">
    <text evidence="3 15">Belongs to the Cob(I)alamin adenosyltransferase family.</text>
</comment>
<evidence type="ECO:0000256" key="15">
    <source>
        <dbReference type="RuleBase" id="RU366026"/>
    </source>
</evidence>
<dbReference type="UniPathway" id="UPA00148">
    <property type="reaction ID" value="UER00233"/>
</dbReference>
<reference evidence="17 18" key="1">
    <citation type="submission" date="2017-11" db="EMBL/GenBank/DDBJ databases">
        <title>Draft genome sequence of Rhizobiales bacterium SY3-13.</title>
        <authorList>
            <person name="Sun C."/>
        </authorList>
    </citation>
    <scope>NUCLEOTIDE SEQUENCE [LARGE SCALE GENOMIC DNA]</scope>
    <source>
        <strain evidence="17 18">SY3-13</strain>
    </source>
</reference>
<evidence type="ECO:0000256" key="9">
    <source>
        <dbReference type="ARBA" id="ARBA00022840"/>
    </source>
</evidence>
<proteinExistence type="inferred from homology"/>
<comment type="catalytic activity">
    <reaction evidence="13 15">
        <text>2 cob(II)yrinate a,c diamide + reduced [electron-transfer flavoprotein] + 2 ATP = 2 adenosylcob(III)yrinate a,c-diamide + 2 triphosphate + oxidized [electron-transfer flavoprotein] + 3 H(+)</text>
        <dbReference type="Rhea" id="RHEA:11528"/>
        <dbReference type="Rhea" id="RHEA-COMP:10685"/>
        <dbReference type="Rhea" id="RHEA-COMP:10686"/>
        <dbReference type="ChEBI" id="CHEBI:15378"/>
        <dbReference type="ChEBI" id="CHEBI:18036"/>
        <dbReference type="ChEBI" id="CHEBI:30616"/>
        <dbReference type="ChEBI" id="CHEBI:57692"/>
        <dbReference type="ChEBI" id="CHEBI:58307"/>
        <dbReference type="ChEBI" id="CHEBI:58503"/>
        <dbReference type="ChEBI" id="CHEBI:58537"/>
        <dbReference type="EC" id="2.5.1.17"/>
    </reaction>
</comment>
<name>A0A2M9G4E6_9PROT</name>
<dbReference type="GO" id="GO:0009236">
    <property type="term" value="P:cobalamin biosynthetic process"/>
    <property type="evidence" value="ECO:0007669"/>
    <property type="project" value="UniProtKB-UniRule"/>
</dbReference>
<comment type="caution">
    <text evidence="17">The sequence shown here is derived from an EMBL/GenBank/DDBJ whole genome shotgun (WGS) entry which is preliminary data.</text>
</comment>
<keyword evidence="18" id="KW-1185">Reference proteome</keyword>
<dbReference type="Gene3D" id="1.20.1200.10">
    <property type="entry name" value="Cobalamin adenosyltransferase-like"/>
    <property type="match status" value="1"/>
</dbReference>
<dbReference type="Proteomes" id="UP000229498">
    <property type="component" value="Unassembled WGS sequence"/>
</dbReference>
<evidence type="ECO:0000256" key="1">
    <source>
        <dbReference type="ARBA" id="ARBA00004496"/>
    </source>
</evidence>
<comment type="pathway">
    <text evidence="2 15">Cofactor biosynthesis; adenosylcobalamin biosynthesis; adenosylcobalamin from cob(II)yrinate a,c-diamide: step 2/7.</text>
</comment>
<dbReference type="NCBIfam" id="TIGR00636">
    <property type="entry name" value="PduO_Nterm"/>
    <property type="match status" value="1"/>
</dbReference>
<dbReference type="InterPro" id="IPR036451">
    <property type="entry name" value="CblAdoTrfase-like_sf"/>
</dbReference>
<evidence type="ECO:0000256" key="5">
    <source>
        <dbReference type="ARBA" id="ARBA00020963"/>
    </source>
</evidence>
<dbReference type="OrthoDB" id="9778896at2"/>
<gene>
    <name evidence="17" type="ORF">CVT23_06545</name>
</gene>
<dbReference type="PANTHER" id="PTHR12213">
    <property type="entry name" value="CORRINOID ADENOSYLTRANSFERASE"/>
    <property type="match status" value="1"/>
</dbReference>
<evidence type="ECO:0000256" key="12">
    <source>
        <dbReference type="ARBA" id="ARBA00033354"/>
    </source>
</evidence>
<dbReference type="EC" id="2.5.1.17" evidence="4 15"/>
<sequence length="187" mass="20443">MVTLSKIYTRGGDKGQTSLSDGSRRAKTDPLIEAYGAVDETNAAIGVARLHTEGEADAMLARIQNDLFDLGADLATPHAESYKWEPLRVVQTQVDRLEAEIDAMNGRLEPLKSFILPGGGAAAAQLHMARTICRRAERLMWRAAETAEISDAALKYVNRLSDHLFVLGRVLNDDGRADVLWTPGANR</sequence>
<evidence type="ECO:0000256" key="10">
    <source>
        <dbReference type="ARBA" id="ARBA00031529"/>
    </source>
</evidence>
<evidence type="ECO:0000256" key="8">
    <source>
        <dbReference type="ARBA" id="ARBA00022741"/>
    </source>
</evidence>
<keyword evidence="15" id="KW-0169">Cobalamin biosynthesis</keyword>
<evidence type="ECO:0000313" key="18">
    <source>
        <dbReference type="Proteomes" id="UP000229498"/>
    </source>
</evidence>
<keyword evidence="7 15" id="KW-0808">Transferase</keyword>
<dbReference type="EMBL" id="PHIG01000025">
    <property type="protein sequence ID" value="PJK30597.1"/>
    <property type="molecule type" value="Genomic_DNA"/>
</dbReference>
<evidence type="ECO:0000256" key="6">
    <source>
        <dbReference type="ARBA" id="ARBA00022490"/>
    </source>
</evidence>
<dbReference type="InterPro" id="IPR029499">
    <property type="entry name" value="PduO-typ"/>
</dbReference>
<dbReference type="AlphaFoldDB" id="A0A2M9G4E6"/>
<evidence type="ECO:0000313" key="17">
    <source>
        <dbReference type="EMBL" id="PJK30597.1"/>
    </source>
</evidence>
<evidence type="ECO:0000256" key="7">
    <source>
        <dbReference type="ARBA" id="ARBA00022679"/>
    </source>
</evidence>
<feature type="domain" description="Cobalamin adenosyltransferase-like" evidence="16">
    <location>
        <begin position="7"/>
        <end position="170"/>
    </location>
</feature>
<keyword evidence="9 15" id="KW-0067">ATP-binding</keyword>
<dbReference type="SUPFAM" id="SSF89028">
    <property type="entry name" value="Cobalamin adenosyltransferase-like"/>
    <property type="match status" value="1"/>
</dbReference>
<dbReference type="GO" id="GO:0008817">
    <property type="term" value="F:corrinoid adenosyltransferase activity"/>
    <property type="evidence" value="ECO:0007669"/>
    <property type="project" value="UniProtKB-UniRule"/>
</dbReference>
<evidence type="ECO:0000256" key="2">
    <source>
        <dbReference type="ARBA" id="ARBA00005121"/>
    </source>
</evidence>
<evidence type="ECO:0000256" key="11">
    <source>
        <dbReference type="ARBA" id="ARBA00033334"/>
    </source>
</evidence>
<comment type="subcellular location">
    <subcellularLocation>
        <location evidence="1">Cytoplasm</location>
    </subcellularLocation>
</comment>
<organism evidence="17 18">
    <name type="scientific">Minwuia thermotolerans</name>
    <dbReference type="NCBI Taxonomy" id="2056226"/>
    <lineage>
        <taxon>Bacteria</taxon>
        <taxon>Pseudomonadati</taxon>
        <taxon>Pseudomonadota</taxon>
        <taxon>Alphaproteobacteria</taxon>
        <taxon>Minwuiales</taxon>
        <taxon>Minwuiaceae</taxon>
        <taxon>Minwuia</taxon>
    </lineage>
</organism>
<dbReference type="Pfam" id="PF01923">
    <property type="entry name" value="Cob_adeno_trans"/>
    <property type="match status" value="1"/>
</dbReference>
<evidence type="ECO:0000256" key="3">
    <source>
        <dbReference type="ARBA" id="ARBA00007487"/>
    </source>
</evidence>
<keyword evidence="6" id="KW-0963">Cytoplasm</keyword>
<dbReference type="GO" id="GO:0005737">
    <property type="term" value="C:cytoplasm"/>
    <property type="evidence" value="ECO:0007669"/>
    <property type="project" value="UniProtKB-SubCell"/>
</dbReference>
<dbReference type="GO" id="GO:0005524">
    <property type="term" value="F:ATP binding"/>
    <property type="evidence" value="ECO:0007669"/>
    <property type="project" value="UniProtKB-UniRule"/>
</dbReference>